<gene>
    <name evidence="2" type="ORF">GLOIN_2v1470193</name>
</gene>
<comment type="caution">
    <text evidence="2">The sequence shown here is derived from an EMBL/GenBank/DDBJ whole genome shotgun (WGS) entry which is preliminary data.</text>
</comment>
<reference evidence="2 3" key="2">
    <citation type="journal article" date="2018" name="New Phytol.">
        <title>High intraspecific genome diversity in the model arbuscular mycorrhizal symbiont Rhizophagus irregularis.</title>
        <authorList>
            <person name="Chen E.C.H."/>
            <person name="Morin E."/>
            <person name="Beaudet D."/>
            <person name="Noel J."/>
            <person name="Yildirir G."/>
            <person name="Ndikumana S."/>
            <person name="Charron P."/>
            <person name="St-Onge C."/>
            <person name="Giorgi J."/>
            <person name="Kruger M."/>
            <person name="Marton T."/>
            <person name="Ropars J."/>
            <person name="Grigoriev I.V."/>
            <person name="Hainaut M."/>
            <person name="Henrissat B."/>
            <person name="Roux C."/>
            <person name="Martin F."/>
            <person name="Corradi N."/>
        </authorList>
    </citation>
    <scope>NUCLEOTIDE SEQUENCE [LARGE SCALE GENOMIC DNA]</scope>
    <source>
        <strain evidence="2 3">DAOM 197198</strain>
    </source>
</reference>
<keyword evidence="3" id="KW-1185">Reference proteome</keyword>
<sequence>MSESKISRSLFPQFTEEQLEEEPYEVTLTEMENIEMEVALTIVSGRQLEQPGKKAIETLHQQEPRNKGEYCSKNSGSDTIPNTVTVHEPNASRLAEGRHPQ</sequence>
<name>A0A2P4QX72_RHIID</name>
<evidence type="ECO:0000256" key="1">
    <source>
        <dbReference type="SAM" id="MobiDB-lite"/>
    </source>
</evidence>
<evidence type="ECO:0000313" key="2">
    <source>
        <dbReference type="EMBL" id="POG82229.1"/>
    </source>
</evidence>
<organism evidence="2 3">
    <name type="scientific">Rhizophagus irregularis (strain DAOM 181602 / DAOM 197198 / MUCL 43194)</name>
    <name type="common">Arbuscular mycorrhizal fungus</name>
    <name type="synonym">Glomus intraradices</name>
    <dbReference type="NCBI Taxonomy" id="747089"/>
    <lineage>
        <taxon>Eukaryota</taxon>
        <taxon>Fungi</taxon>
        <taxon>Fungi incertae sedis</taxon>
        <taxon>Mucoromycota</taxon>
        <taxon>Glomeromycotina</taxon>
        <taxon>Glomeromycetes</taxon>
        <taxon>Glomerales</taxon>
        <taxon>Glomeraceae</taxon>
        <taxon>Rhizophagus</taxon>
    </lineage>
</organism>
<dbReference type="Proteomes" id="UP000018888">
    <property type="component" value="Unassembled WGS sequence"/>
</dbReference>
<evidence type="ECO:0000313" key="3">
    <source>
        <dbReference type="Proteomes" id="UP000018888"/>
    </source>
</evidence>
<feature type="compositionally biased region" description="Polar residues" evidence="1">
    <location>
        <begin position="72"/>
        <end position="85"/>
    </location>
</feature>
<dbReference type="EMBL" id="AUPC02000006">
    <property type="protein sequence ID" value="POG82229.1"/>
    <property type="molecule type" value="Genomic_DNA"/>
</dbReference>
<dbReference type="AlphaFoldDB" id="A0A2P4QX72"/>
<accession>A0A2P4QX72</accession>
<protein>
    <submittedName>
        <fullName evidence="2">Uncharacterized protein</fullName>
    </submittedName>
</protein>
<feature type="region of interest" description="Disordered" evidence="1">
    <location>
        <begin position="62"/>
        <end position="101"/>
    </location>
</feature>
<proteinExistence type="predicted"/>
<reference evidence="2 3" key="1">
    <citation type="journal article" date="2013" name="Proc. Natl. Acad. Sci. U.S.A.">
        <title>Genome of an arbuscular mycorrhizal fungus provides insight into the oldest plant symbiosis.</title>
        <authorList>
            <person name="Tisserant E."/>
            <person name="Malbreil M."/>
            <person name="Kuo A."/>
            <person name="Kohler A."/>
            <person name="Symeonidi A."/>
            <person name="Balestrini R."/>
            <person name="Charron P."/>
            <person name="Duensing N."/>
            <person name="Frei Dit Frey N."/>
            <person name="Gianinazzi-Pearson V."/>
            <person name="Gilbert L.B."/>
            <person name="Handa Y."/>
            <person name="Herr J.R."/>
            <person name="Hijri M."/>
            <person name="Koul R."/>
            <person name="Kawaguchi M."/>
            <person name="Krajinski F."/>
            <person name="Lammers P.J."/>
            <person name="Masclaux F.G."/>
            <person name="Murat C."/>
            <person name="Morin E."/>
            <person name="Ndikumana S."/>
            <person name="Pagni M."/>
            <person name="Petitpierre D."/>
            <person name="Requena N."/>
            <person name="Rosikiewicz P."/>
            <person name="Riley R."/>
            <person name="Saito K."/>
            <person name="San Clemente H."/>
            <person name="Shapiro H."/>
            <person name="van Tuinen D."/>
            <person name="Becard G."/>
            <person name="Bonfante P."/>
            <person name="Paszkowski U."/>
            <person name="Shachar-Hill Y.Y."/>
            <person name="Tuskan G.A."/>
            <person name="Young P.W."/>
            <person name="Sanders I.R."/>
            <person name="Henrissat B."/>
            <person name="Rensing S.A."/>
            <person name="Grigoriev I.V."/>
            <person name="Corradi N."/>
            <person name="Roux C."/>
            <person name="Martin F."/>
        </authorList>
    </citation>
    <scope>NUCLEOTIDE SEQUENCE [LARGE SCALE GENOMIC DNA]</scope>
    <source>
        <strain evidence="2 3">DAOM 197198</strain>
    </source>
</reference>